<evidence type="ECO:0000313" key="2">
    <source>
        <dbReference type="Proteomes" id="UP001203297"/>
    </source>
</evidence>
<dbReference type="EMBL" id="WTXG01000002">
    <property type="protein sequence ID" value="KAI0306932.1"/>
    <property type="molecule type" value="Genomic_DNA"/>
</dbReference>
<gene>
    <name evidence="1" type="ORF">B0F90DRAFT_1683624</name>
</gene>
<organism evidence="1 2">
    <name type="scientific">Multifurca ochricompacta</name>
    <dbReference type="NCBI Taxonomy" id="376703"/>
    <lineage>
        <taxon>Eukaryota</taxon>
        <taxon>Fungi</taxon>
        <taxon>Dikarya</taxon>
        <taxon>Basidiomycota</taxon>
        <taxon>Agaricomycotina</taxon>
        <taxon>Agaricomycetes</taxon>
        <taxon>Russulales</taxon>
        <taxon>Russulaceae</taxon>
        <taxon>Multifurca</taxon>
    </lineage>
</organism>
<reference evidence="1" key="1">
    <citation type="journal article" date="2022" name="New Phytol.">
        <title>Evolutionary transition to the ectomycorrhizal habit in the genomes of a hyperdiverse lineage of mushroom-forming fungi.</title>
        <authorList>
            <person name="Looney B."/>
            <person name="Miyauchi S."/>
            <person name="Morin E."/>
            <person name="Drula E."/>
            <person name="Courty P.E."/>
            <person name="Kohler A."/>
            <person name="Kuo A."/>
            <person name="LaButti K."/>
            <person name="Pangilinan J."/>
            <person name="Lipzen A."/>
            <person name="Riley R."/>
            <person name="Andreopoulos W."/>
            <person name="He G."/>
            <person name="Johnson J."/>
            <person name="Nolan M."/>
            <person name="Tritt A."/>
            <person name="Barry K.W."/>
            <person name="Grigoriev I.V."/>
            <person name="Nagy L.G."/>
            <person name="Hibbett D."/>
            <person name="Henrissat B."/>
            <person name="Matheny P.B."/>
            <person name="Labbe J."/>
            <person name="Martin F.M."/>
        </authorList>
    </citation>
    <scope>NUCLEOTIDE SEQUENCE</scope>
    <source>
        <strain evidence="1">BPL690</strain>
    </source>
</reference>
<accession>A0AAD4MAR1</accession>
<protein>
    <submittedName>
        <fullName evidence="1">Uncharacterized protein</fullName>
    </submittedName>
</protein>
<sequence length="276" mass="30453">MTTVFPLPSPVLPEFSTLVLKGPYHASAPIHLCLTHVANRPGTKAVLLTPSRDNFIAALRDLNDDWLNECGGYGSVSQALSRVDVFYPPTPAHASLALSMLRVSRPEIAPSSLEIASPCLVLLHEISSYFLDGNNSGLHTLASYLSLVAHALSTLRSLSEQVSGSHVSLVLMDSRLDSLSLPVLQPSVQAPDVDLGGQSEPSFRVAFLIHHYFEWVGTFEFKETPPQMESFTHFLRLRETARGDDDEADVIMQWRQIDGQPRVFNNNRTGVVFVFQ</sequence>
<dbReference type="AlphaFoldDB" id="A0AAD4MAR1"/>
<proteinExistence type="predicted"/>
<evidence type="ECO:0000313" key="1">
    <source>
        <dbReference type="EMBL" id="KAI0306932.1"/>
    </source>
</evidence>
<comment type="caution">
    <text evidence="1">The sequence shown here is derived from an EMBL/GenBank/DDBJ whole genome shotgun (WGS) entry which is preliminary data.</text>
</comment>
<name>A0AAD4MAR1_9AGAM</name>
<dbReference type="Proteomes" id="UP001203297">
    <property type="component" value="Unassembled WGS sequence"/>
</dbReference>
<keyword evidence="2" id="KW-1185">Reference proteome</keyword>